<reference evidence="2 3" key="1">
    <citation type="submission" date="2017-06" db="EMBL/GenBank/DDBJ databases">
        <authorList>
            <person name="Kim H.J."/>
            <person name="Triplett B.A."/>
        </authorList>
    </citation>
    <scope>NUCLEOTIDE SEQUENCE [LARGE SCALE GENOMIC DNA]</scope>
    <source>
        <strain evidence="2 3">DSM 11445</strain>
    </source>
</reference>
<evidence type="ECO:0000313" key="2">
    <source>
        <dbReference type="EMBL" id="SNT14535.1"/>
    </source>
</evidence>
<proteinExistence type="predicted"/>
<name>A0A239K8V1_9RHOB</name>
<dbReference type="SUPFAM" id="SSF56219">
    <property type="entry name" value="DNase I-like"/>
    <property type="match status" value="1"/>
</dbReference>
<dbReference type="OrthoDB" id="155529at2"/>
<dbReference type="GO" id="GO:0006506">
    <property type="term" value="P:GPI anchor biosynthetic process"/>
    <property type="evidence" value="ECO:0007669"/>
    <property type="project" value="TreeGrafter"/>
</dbReference>
<dbReference type="Pfam" id="PF03372">
    <property type="entry name" value="Exo_endo_phos"/>
    <property type="match status" value="1"/>
</dbReference>
<dbReference type="AlphaFoldDB" id="A0A239K8V1"/>
<accession>A0A239K8V1</accession>
<gene>
    <name evidence="2" type="ORF">SAMN04488078_106215</name>
</gene>
<dbReference type="GO" id="GO:0004527">
    <property type="term" value="F:exonuclease activity"/>
    <property type="evidence" value="ECO:0007669"/>
    <property type="project" value="UniProtKB-KW"/>
</dbReference>
<dbReference type="Proteomes" id="UP000198440">
    <property type="component" value="Unassembled WGS sequence"/>
</dbReference>
<keyword evidence="2" id="KW-0540">Nuclease</keyword>
<dbReference type="GO" id="GO:0004519">
    <property type="term" value="F:endonuclease activity"/>
    <property type="evidence" value="ECO:0007669"/>
    <property type="project" value="UniProtKB-KW"/>
</dbReference>
<evidence type="ECO:0000313" key="3">
    <source>
        <dbReference type="Proteomes" id="UP000198440"/>
    </source>
</evidence>
<dbReference type="EMBL" id="FZON01000062">
    <property type="protein sequence ID" value="SNT14535.1"/>
    <property type="molecule type" value="Genomic_DNA"/>
</dbReference>
<dbReference type="Gene3D" id="3.60.10.10">
    <property type="entry name" value="Endonuclease/exonuclease/phosphatase"/>
    <property type="match status" value="1"/>
</dbReference>
<keyword evidence="2" id="KW-0255">Endonuclease</keyword>
<dbReference type="PANTHER" id="PTHR14859">
    <property type="entry name" value="CALCOFLUOR WHITE HYPERSENSITIVE PROTEIN PRECURSOR"/>
    <property type="match status" value="1"/>
</dbReference>
<protein>
    <submittedName>
        <fullName evidence="2">Metal-dependent hydrolase, endonuclease/exonuclease/phosphatase family</fullName>
    </submittedName>
</protein>
<dbReference type="GO" id="GO:0016020">
    <property type="term" value="C:membrane"/>
    <property type="evidence" value="ECO:0007669"/>
    <property type="project" value="GOC"/>
</dbReference>
<organism evidence="2 3">
    <name type="scientific">Antarctobacter heliothermus</name>
    <dbReference type="NCBI Taxonomy" id="74033"/>
    <lineage>
        <taxon>Bacteria</taxon>
        <taxon>Pseudomonadati</taxon>
        <taxon>Pseudomonadota</taxon>
        <taxon>Alphaproteobacteria</taxon>
        <taxon>Rhodobacterales</taxon>
        <taxon>Roseobacteraceae</taxon>
        <taxon>Antarctobacter</taxon>
    </lineage>
</organism>
<feature type="domain" description="Endonuclease/exonuclease/phosphatase" evidence="1">
    <location>
        <begin position="4"/>
        <end position="278"/>
    </location>
</feature>
<dbReference type="InterPro" id="IPR005135">
    <property type="entry name" value="Endo/exonuclease/phosphatase"/>
</dbReference>
<evidence type="ECO:0000259" key="1">
    <source>
        <dbReference type="Pfam" id="PF03372"/>
    </source>
</evidence>
<dbReference type="InterPro" id="IPR051916">
    <property type="entry name" value="GPI-anchor_lipid_remodeler"/>
</dbReference>
<keyword evidence="2" id="KW-0269">Exonuclease</keyword>
<dbReference type="PANTHER" id="PTHR14859:SF15">
    <property type="entry name" value="ENDONUCLEASE_EXONUCLEASE_PHOSPHATASE DOMAIN-CONTAINING PROTEIN"/>
    <property type="match status" value="1"/>
</dbReference>
<dbReference type="RefSeq" id="WP_089279911.1">
    <property type="nucleotide sequence ID" value="NZ_FZON01000062.1"/>
</dbReference>
<keyword evidence="2" id="KW-0378">Hydrolase</keyword>
<dbReference type="InterPro" id="IPR036691">
    <property type="entry name" value="Endo/exonu/phosph_ase_sf"/>
</dbReference>
<sequence length="288" mass="31551">MKCVTYNIQYGLGQDGSYNLPRIAAEVAEADIIALQEVDRYWARSGMVDSPAVLAEHLPRHHWVYGANLDMDASLDDGTRIIARRKQFGTMILSRWPILSSRNHLLPKWGDRQFHSIQQGMLEAVIGTPLGPLRVYSAHLSHLCVATRMPQVDRIKQILAAAPSEGGAWCGGHPEPAAGWTEEAEPPMPRDVILMGDMNFTAQMPEYDALIGPVAPRYGRLTNRDGLLDAWVLAGHPEAEGKTLADTPARIDHCFVSAGLADRVAGVWVDDTAIGSDHLPVWTAFSAS</sequence>